<gene>
    <name evidence="2" type="ORF">CIRG_04886</name>
</gene>
<feature type="region of interest" description="Disordered" evidence="1">
    <location>
        <begin position="37"/>
        <end position="59"/>
    </location>
</feature>
<reference evidence="3" key="1">
    <citation type="journal article" date="2010" name="Genome Res.">
        <title>Population genomic sequencing of Coccidioides fungi reveals recent hybridization and transposon control.</title>
        <authorList>
            <person name="Neafsey D.E."/>
            <person name="Barker B.M."/>
            <person name="Sharpton T.J."/>
            <person name="Stajich J.E."/>
            <person name="Park D.J."/>
            <person name="Whiston E."/>
            <person name="Hung C.-Y."/>
            <person name="McMahan C."/>
            <person name="White J."/>
            <person name="Sykes S."/>
            <person name="Heiman D."/>
            <person name="Young S."/>
            <person name="Zeng Q."/>
            <person name="Abouelleil A."/>
            <person name="Aftuck L."/>
            <person name="Bessette D."/>
            <person name="Brown A."/>
            <person name="FitzGerald M."/>
            <person name="Lui A."/>
            <person name="Macdonald J.P."/>
            <person name="Priest M."/>
            <person name="Orbach M.J."/>
            <person name="Galgiani J.N."/>
            <person name="Kirkland T.N."/>
            <person name="Cole G.T."/>
            <person name="Birren B.W."/>
            <person name="Henn M.R."/>
            <person name="Taylor J.W."/>
            <person name="Rounsley S.D."/>
        </authorList>
    </citation>
    <scope>NUCLEOTIDE SEQUENCE [LARGE SCALE GENOMIC DNA]</scope>
    <source>
        <strain evidence="3">RMSCC 2394</strain>
    </source>
</reference>
<dbReference type="Proteomes" id="UP000054565">
    <property type="component" value="Unassembled WGS sequence"/>
</dbReference>
<dbReference type="AlphaFoldDB" id="A0A0J6YBT2"/>
<proteinExistence type="predicted"/>
<protein>
    <submittedName>
        <fullName evidence="2">DNA replication licensing factor mcm3</fullName>
    </submittedName>
</protein>
<feature type="compositionally biased region" description="Basic and acidic residues" evidence="1">
    <location>
        <begin position="50"/>
        <end position="59"/>
    </location>
</feature>
<evidence type="ECO:0000313" key="2">
    <source>
        <dbReference type="EMBL" id="KMP05205.1"/>
    </source>
</evidence>
<sequence>MVLRLRWRIWRVCLQPSNSELVAFEPHGRARGNCDKVLIGQTKGGPKRSLQSEKGKFPS</sequence>
<name>A0A0J6YBT2_COCIT</name>
<evidence type="ECO:0000256" key="1">
    <source>
        <dbReference type="SAM" id="MobiDB-lite"/>
    </source>
</evidence>
<accession>A0A0J6YBT2</accession>
<evidence type="ECO:0000313" key="3">
    <source>
        <dbReference type="Proteomes" id="UP000054565"/>
    </source>
</evidence>
<dbReference type="EMBL" id="DS028095">
    <property type="protein sequence ID" value="KMP05205.1"/>
    <property type="molecule type" value="Genomic_DNA"/>
</dbReference>
<organism evidence="2 3">
    <name type="scientific">Coccidioides immitis RMSCC 2394</name>
    <dbReference type="NCBI Taxonomy" id="404692"/>
    <lineage>
        <taxon>Eukaryota</taxon>
        <taxon>Fungi</taxon>
        <taxon>Dikarya</taxon>
        <taxon>Ascomycota</taxon>
        <taxon>Pezizomycotina</taxon>
        <taxon>Eurotiomycetes</taxon>
        <taxon>Eurotiomycetidae</taxon>
        <taxon>Onygenales</taxon>
        <taxon>Onygenaceae</taxon>
        <taxon>Coccidioides</taxon>
    </lineage>
</organism>